<sequence length="527" mass="59393">MSTVYVLEPPTKGKVVVNTTRGPLDIELWPKEAPKAVRNFVQLCLENYYDNTIFHRVIKDFLVQGGDPSGTGTGGESIYGGVFGDEFHSRLKFKHRGIVAMASAGSANSNGSQFFVTLDRCDWLDRKHTIFGKVTGDTMYNLLRLGEVETDKNDRPLDPPKILSVEVLWNPFEDIVPRTLQKPQIEAKADMESKESRKKGVKKLNLLSFGEEAEEEEKELASVKQKIKSSHDVLDDPRLLKEETLNNELSSSRRDLQLSVRDALNSKKEEPQKDSEAGNMARLDSSDDDEADFDARMRMQILKKRKELGDLPPKPKLQNACKILTSDLGIVSGSTFASLNDLRTMTLCYQSNCQTAMSSPENHDTSTARSNAVSVDEDQQKVEKLSLKKKGVGSEARAERMANADADLQLLNEAERGRQLKKQKKRRLQGREDEVLAKLEKFKNSLSAKVTPPTGESEDVKNDELSDWKGVSLKFAPESGKDRMSRNEDPNDYVVHDPLLEKGKEKFNRMMAKQKRREREWAGRSLT</sequence>
<protein>
    <submittedName>
        <fullName evidence="7">Peptidyl-prolyl cis-trans isomerase CYP57</fullName>
    </submittedName>
</protein>
<feature type="domain" description="PPIase cyclophilin-type" evidence="6">
    <location>
        <begin position="22"/>
        <end position="167"/>
    </location>
</feature>
<feature type="region of interest" description="Disordered" evidence="5">
    <location>
        <begin position="446"/>
        <end position="527"/>
    </location>
</feature>
<name>A0A371FF71_MUCPR</name>
<dbReference type="InterPro" id="IPR044666">
    <property type="entry name" value="Cyclophilin_A-like"/>
</dbReference>
<dbReference type="PANTHER" id="PTHR45625:SF6">
    <property type="entry name" value="SPLICEOSOME-ASSOCIATED PROTEIN CWC27 HOMOLOG"/>
    <property type="match status" value="1"/>
</dbReference>
<evidence type="ECO:0000256" key="2">
    <source>
        <dbReference type="ARBA" id="ARBA00023186"/>
    </source>
</evidence>
<dbReference type="Pfam" id="PF00160">
    <property type="entry name" value="Pro_isomerase"/>
    <property type="match status" value="1"/>
</dbReference>
<feature type="compositionally biased region" description="Basic and acidic residues" evidence="5">
    <location>
        <begin position="458"/>
        <end position="467"/>
    </location>
</feature>
<gene>
    <name evidence="7" type="primary">CYP57</name>
    <name evidence="7" type="ORF">CR513_43006</name>
</gene>
<dbReference type="Proteomes" id="UP000257109">
    <property type="component" value="Unassembled WGS sequence"/>
</dbReference>
<dbReference type="GO" id="GO:0071013">
    <property type="term" value="C:catalytic step 2 spliceosome"/>
    <property type="evidence" value="ECO:0007669"/>
    <property type="project" value="TreeGrafter"/>
</dbReference>
<dbReference type="OrthoDB" id="442970at2759"/>
<feature type="region of interest" description="Disordered" evidence="5">
    <location>
        <begin position="358"/>
        <end position="381"/>
    </location>
</feature>
<keyword evidence="4" id="KW-0175">Coiled coil</keyword>
<keyword evidence="8" id="KW-1185">Reference proteome</keyword>
<feature type="coiled-coil region" evidence="4">
    <location>
        <begin position="206"/>
        <end position="233"/>
    </location>
</feature>
<dbReference type="CDD" id="cd01925">
    <property type="entry name" value="cyclophilin_CeCYP16-like"/>
    <property type="match status" value="1"/>
</dbReference>
<comment type="subcellular location">
    <subcellularLocation>
        <location evidence="1">Nucleus</location>
    </subcellularLocation>
</comment>
<evidence type="ECO:0000256" key="1">
    <source>
        <dbReference type="ARBA" id="ARBA00004123"/>
    </source>
</evidence>
<evidence type="ECO:0000313" key="8">
    <source>
        <dbReference type="Proteomes" id="UP000257109"/>
    </source>
</evidence>
<organism evidence="7 8">
    <name type="scientific">Mucuna pruriens</name>
    <name type="common">Velvet bean</name>
    <name type="synonym">Dolichos pruriens</name>
    <dbReference type="NCBI Taxonomy" id="157652"/>
    <lineage>
        <taxon>Eukaryota</taxon>
        <taxon>Viridiplantae</taxon>
        <taxon>Streptophyta</taxon>
        <taxon>Embryophyta</taxon>
        <taxon>Tracheophyta</taxon>
        <taxon>Spermatophyta</taxon>
        <taxon>Magnoliopsida</taxon>
        <taxon>eudicotyledons</taxon>
        <taxon>Gunneridae</taxon>
        <taxon>Pentapetalae</taxon>
        <taxon>rosids</taxon>
        <taxon>fabids</taxon>
        <taxon>Fabales</taxon>
        <taxon>Fabaceae</taxon>
        <taxon>Papilionoideae</taxon>
        <taxon>50 kb inversion clade</taxon>
        <taxon>NPAAA clade</taxon>
        <taxon>indigoferoid/millettioid clade</taxon>
        <taxon>Phaseoleae</taxon>
        <taxon>Mucuna</taxon>
    </lineage>
</organism>
<feature type="compositionally biased region" description="Basic and acidic residues" evidence="5">
    <location>
        <begin position="517"/>
        <end position="527"/>
    </location>
</feature>
<feature type="compositionally biased region" description="Basic and acidic residues" evidence="5">
    <location>
        <begin position="264"/>
        <end position="276"/>
    </location>
</feature>
<evidence type="ECO:0000256" key="3">
    <source>
        <dbReference type="ARBA" id="ARBA00023242"/>
    </source>
</evidence>
<dbReference type="GO" id="GO:0003755">
    <property type="term" value="F:peptidyl-prolyl cis-trans isomerase activity"/>
    <property type="evidence" value="ECO:0007669"/>
    <property type="project" value="InterPro"/>
</dbReference>
<dbReference type="EMBL" id="QJKJ01009329">
    <property type="protein sequence ID" value="RDX76945.1"/>
    <property type="molecule type" value="Genomic_DNA"/>
</dbReference>
<evidence type="ECO:0000256" key="4">
    <source>
        <dbReference type="SAM" id="Coils"/>
    </source>
</evidence>
<evidence type="ECO:0000256" key="5">
    <source>
        <dbReference type="SAM" id="MobiDB-lite"/>
    </source>
</evidence>
<dbReference type="InterPro" id="IPR020892">
    <property type="entry name" value="Cyclophilin-type_PPIase_CS"/>
</dbReference>
<keyword evidence="7" id="KW-0413">Isomerase</keyword>
<keyword evidence="3" id="KW-0539">Nucleus</keyword>
<dbReference type="Gene3D" id="2.40.100.10">
    <property type="entry name" value="Cyclophilin-like"/>
    <property type="match status" value="1"/>
</dbReference>
<dbReference type="AlphaFoldDB" id="A0A371FF71"/>
<proteinExistence type="predicted"/>
<evidence type="ECO:0000313" key="7">
    <source>
        <dbReference type="EMBL" id="RDX76945.1"/>
    </source>
</evidence>
<dbReference type="PRINTS" id="PR00153">
    <property type="entry name" value="CSAPPISMRASE"/>
</dbReference>
<dbReference type="PROSITE" id="PS00170">
    <property type="entry name" value="CSA_PPIASE_1"/>
    <property type="match status" value="1"/>
</dbReference>
<dbReference type="InterPro" id="IPR029000">
    <property type="entry name" value="Cyclophilin-like_dom_sf"/>
</dbReference>
<dbReference type="FunFam" id="2.40.100.10:FF:000007">
    <property type="entry name" value="Peptidyl-prolyl cis-trans isomerase CWC27 homolog"/>
    <property type="match status" value="1"/>
</dbReference>
<accession>A0A371FF71</accession>
<dbReference type="InterPro" id="IPR002130">
    <property type="entry name" value="Cyclophilin-type_PPIase_dom"/>
</dbReference>
<dbReference type="GO" id="GO:0006457">
    <property type="term" value="P:protein folding"/>
    <property type="evidence" value="ECO:0007669"/>
    <property type="project" value="InterPro"/>
</dbReference>
<dbReference type="SUPFAM" id="SSF50891">
    <property type="entry name" value="Cyclophilin-like"/>
    <property type="match status" value="1"/>
</dbReference>
<comment type="caution">
    <text evidence="7">The sequence shown here is derived from an EMBL/GenBank/DDBJ whole genome shotgun (WGS) entry which is preliminary data.</text>
</comment>
<dbReference type="PANTHER" id="PTHR45625">
    <property type="entry name" value="PEPTIDYL-PROLYL CIS-TRANS ISOMERASE-RELATED"/>
    <property type="match status" value="1"/>
</dbReference>
<dbReference type="PROSITE" id="PS50072">
    <property type="entry name" value="CSA_PPIASE_2"/>
    <property type="match status" value="1"/>
</dbReference>
<reference evidence="7" key="1">
    <citation type="submission" date="2018-05" db="EMBL/GenBank/DDBJ databases">
        <title>Draft genome of Mucuna pruriens seed.</title>
        <authorList>
            <person name="Nnadi N.E."/>
            <person name="Vos R."/>
            <person name="Hasami M.H."/>
            <person name="Devisetty U.K."/>
            <person name="Aguiy J.C."/>
        </authorList>
    </citation>
    <scope>NUCLEOTIDE SEQUENCE [LARGE SCALE GENOMIC DNA]</scope>
    <source>
        <strain evidence="7">JCA_2017</strain>
    </source>
</reference>
<keyword evidence="2" id="KW-0143">Chaperone</keyword>
<dbReference type="STRING" id="157652.A0A371FF71"/>
<feature type="compositionally biased region" description="Basic and acidic residues" evidence="5">
    <location>
        <begin position="479"/>
        <end position="508"/>
    </location>
</feature>
<evidence type="ECO:0000259" key="6">
    <source>
        <dbReference type="PROSITE" id="PS50072"/>
    </source>
</evidence>
<feature type="region of interest" description="Disordered" evidence="5">
    <location>
        <begin position="264"/>
        <end position="292"/>
    </location>
</feature>